<dbReference type="EMBL" id="QXIU01000112">
    <property type="protein sequence ID" value="RIE11367.1"/>
    <property type="molecule type" value="Genomic_DNA"/>
</dbReference>
<dbReference type="Gene3D" id="3.40.1080.10">
    <property type="entry name" value="Glutaconate Coenzyme A-transferase"/>
    <property type="match status" value="1"/>
</dbReference>
<protein>
    <submittedName>
        <fullName evidence="3">3-oxoacid CoA-transferase subunit B</fullName>
    </submittedName>
</protein>
<name>A0A398DGN7_9BACT</name>
<dbReference type="NCBIfam" id="TIGR02428">
    <property type="entry name" value="pcaJ_scoB_fam"/>
    <property type="match status" value="1"/>
</dbReference>
<dbReference type="Pfam" id="PF01144">
    <property type="entry name" value="CoA_trans"/>
    <property type="match status" value="1"/>
</dbReference>
<dbReference type="Proteomes" id="UP000266489">
    <property type="component" value="Unassembled WGS sequence"/>
</dbReference>
<accession>A0A398DGN7</accession>
<organism evidence="3 4">
    <name type="scientific">Candidatus Cryosericum odellii</name>
    <dbReference type="NCBI Taxonomy" id="2290917"/>
    <lineage>
        <taxon>Bacteria</taxon>
        <taxon>Pseudomonadati</taxon>
        <taxon>Caldisericota/Cryosericota group</taxon>
        <taxon>Candidatus Cryosericota</taxon>
        <taxon>Candidatus Cryosericia</taxon>
        <taxon>Candidatus Cryosericales</taxon>
        <taxon>Candidatus Cryosericaceae</taxon>
        <taxon>Candidatus Cryosericum</taxon>
    </lineage>
</organism>
<dbReference type="SMART" id="SM00882">
    <property type="entry name" value="CoA_trans"/>
    <property type="match status" value="1"/>
</dbReference>
<dbReference type="InterPro" id="IPR037171">
    <property type="entry name" value="NagB/RpiA_transferase-like"/>
</dbReference>
<dbReference type="PANTHER" id="PTHR13707:SF57">
    <property type="entry name" value="SUCCINYL-COA:3-KETOACID COENZYME A TRANSFERASE SUBUNIT B-RELATED"/>
    <property type="match status" value="1"/>
</dbReference>
<keyword evidence="2 3" id="KW-0808">Transferase</keyword>
<proteinExistence type="inferred from homology"/>
<dbReference type="RefSeq" id="WP_119087372.1">
    <property type="nucleotide sequence ID" value="NZ_QXIU01000112.1"/>
</dbReference>
<evidence type="ECO:0000256" key="2">
    <source>
        <dbReference type="ARBA" id="ARBA00022679"/>
    </source>
</evidence>
<comment type="caution">
    <text evidence="3">The sequence shown here is derived from an EMBL/GenBank/DDBJ whole genome shotgun (WGS) entry which is preliminary data.</text>
</comment>
<evidence type="ECO:0000256" key="1">
    <source>
        <dbReference type="ARBA" id="ARBA00007047"/>
    </source>
</evidence>
<dbReference type="GO" id="GO:0008410">
    <property type="term" value="F:CoA-transferase activity"/>
    <property type="evidence" value="ECO:0007669"/>
    <property type="project" value="InterPro"/>
</dbReference>
<dbReference type="InterPro" id="IPR004165">
    <property type="entry name" value="CoA_trans_fam_I"/>
</dbReference>
<sequence length="227" mass="24241">MQAILEQQAKERIASVIARHFDSEAQNGRLFINLGVGIPTMVANYVTSPNIYVQAENGMLGVGCAAPEGQMDHDLINAGRTCVTETPGCVYMDSAASFGMIRGGHVDATVIGAFEVDQKANIANWIIPNGKQLGVGGAMDLVTGAREVVIAMQHTSKNGKPKLVKGCTLPITGIGEADMIVTEYAVFVFESGRLILKEIAPEITLDELRAITDADFDLSPDLHLMPL</sequence>
<dbReference type="InterPro" id="IPR012791">
    <property type="entry name" value="3-oxoacid_CoA-transf_B"/>
</dbReference>
<gene>
    <name evidence="3" type="ORF">SMC5_04640</name>
</gene>
<dbReference type="AlphaFoldDB" id="A0A398DGN7"/>
<dbReference type="OrthoDB" id="9778604at2"/>
<dbReference type="SUPFAM" id="SSF100950">
    <property type="entry name" value="NagB/RpiA/CoA transferase-like"/>
    <property type="match status" value="1"/>
</dbReference>
<evidence type="ECO:0000313" key="4">
    <source>
        <dbReference type="Proteomes" id="UP000266489"/>
    </source>
</evidence>
<dbReference type="PANTHER" id="PTHR13707">
    <property type="entry name" value="KETOACID-COENZYME A TRANSFERASE"/>
    <property type="match status" value="1"/>
</dbReference>
<comment type="similarity">
    <text evidence="1">Belongs to the 3-oxoacid CoA-transferase subunit B family.</text>
</comment>
<evidence type="ECO:0000313" key="3">
    <source>
        <dbReference type="EMBL" id="RIE11367.1"/>
    </source>
</evidence>
<reference evidence="3 4" key="1">
    <citation type="submission" date="2018-09" db="EMBL/GenBank/DDBJ databases">
        <title>Discovery and Ecogenomic Context for Candidatus Cryosericales, a Global Caldiserica Order Active in Thawing Permafrost.</title>
        <authorList>
            <person name="Martinez M.A."/>
            <person name="Woodcroft B.J."/>
            <person name="Ignacio Espinoza J.C."/>
            <person name="Zayed A."/>
            <person name="Singleton C.M."/>
            <person name="Boyd J."/>
            <person name="Li Y.-F."/>
            <person name="Purvine S."/>
            <person name="Maughan H."/>
            <person name="Hodgkins S.B."/>
            <person name="Anderson D."/>
            <person name="Sederholm M."/>
            <person name="Temperton B."/>
            <person name="Saleska S.R."/>
            <person name="Tyson G.W."/>
            <person name="Rich V.I."/>
        </authorList>
    </citation>
    <scope>NUCLEOTIDE SEQUENCE [LARGE SCALE GENOMIC DNA]</scope>
    <source>
        <strain evidence="3 4">SMC5</strain>
    </source>
</reference>